<evidence type="ECO:0000313" key="2">
    <source>
        <dbReference type="Proteomes" id="UP000230233"/>
    </source>
</evidence>
<comment type="caution">
    <text evidence="1">The sequence shown here is derived from an EMBL/GenBank/DDBJ whole genome shotgun (WGS) entry which is preliminary data.</text>
</comment>
<organism evidence="1 2">
    <name type="scientific">Caenorhabditis nigoni</name>
    <dbReference type="NCBI Taxonomy" id="1611254"/>
    <lineage>
        <taxon>Eukaryota</taxon>
        <taxon>Metazoa</taxon>
        <taxon>Ecdysozoa</taxon>
        <taxon>Nematoda</taxon>
        <taxon>Chromadorea</taxon>
        <taxon>Rhabditida</taxon>
        <taxon>Rhabditina</taxon>
        <taxon>Rhabditomorpha</taxon>
        <taxon>Rhabditoidea</taxon>
        <taxon>Rhabditidae</taxon>
        <taxon>Peloderinae</taxon>
        <taxon>Caenorhabditis</taxon>
    </lineage>
</organism>
<accession>A0A2G5TIS8</accession>
<name>A0A2G5TIS8_9PELO</name>
<proteinExistence type="predicted"/>
<dbReference type="EMBL" id="PDUG01000005">
    <property type="protein sequence ID" value="PIC27199.1"/>
    <property type="molecule type" value="Genomic_DNA"/>
</dbReference>
<keyword evidence="2" id="KW-1185">Reference proteome</keyword>
<dbReference type="AlphaFoldDB" id="A0A2G5TIS8"/>
<dbReference type="Proteomes" id="UP000230233">
    <property type="component" value="Chromosome V"/>
</dbReference>
<protein>
    <submittedName>
        <fullName evidence="1">Uncharacterized protein</fullName>
    </submittedName>
</protein>
<sequence>MGEGAKVGVEYDERRRRAELTRRQVLVLFESTTGHAVVRIKKLKMETNEKSVRCTTTCISPEKKKKDIGGSNRFRTATNTLRQHMRRAELTSFGIE</sequence>
<evidence type="ECO:0000313" key="1">
    <source>
        <dbReference type="EMBL" id="PIC27199.1"/>
    </source>
</evidence>
<gene>
    <name evidence="1" type="primary">Cnig_chr_V.g19526</name>
    <name evidence="1" type="ORF">B9Z55_019526</name>
</gene>
<reference evidence="2" key="1">
    <citation type="submission" date="2017-10" db="EMBL/GenBank/DDBJ databases">
        <title>Rapid genome shrinkage in a self-fertile nematode reveals novel sperm competition proteins.</title>
        <authorList>
            <person name="Yin D."/>
            <person name="Schwarz E.M."/>
            <person name="Thomas C.G."/>
            <person name="Felde R.L."/>
            <person name="Korf I.F."/>
            <person name="Cutter A.D."/>
            <person name="Schartner C.M."/>
            <person name="Ralston E.J."/>
            <person name="Meyer B.J."/>
            <person name="Haag E.S."/>
        </authorList>
    </citation>
    <scope>NUCLEOTIDE SEQUENCE [LARGE SCALE GENOMIC DNA]</scope>
    <source>
        <strain evidence="2">JU1422</strain>
    </source>
</reference>